<dbReference type="Proteomes" id="UP000694553">
    <property type="component" value="Unassembled WGS sequence"/>
</dbReference>
<keyword evidence="5" id="KW-0175">Coiled coil</keyword>
<dbReference type="GO" id="GO:0048471">
    <property type="term" value="C:perinuclear region of cytoplasm"/>
    <property type="evidence" value="ECO:0007669"/>
    <property type="project" value="UniProtKB-SubCell"/>
</dbReference>
<dbReference type="Ensembl" id="ENSCMUT00000006449.2">
    <property type="protein sequence ID" value="ENSCMUP00000005978.2"/>
    <property type="gene ID" value="ENSCMUG00000003981.2"/>
</dbReference>
<keyword evidence="3" id="KW-0963">Cytoplasm</keyword>
<accession>A0A8U7MIE1</accession>
<dbReference type="GO" id="GO:0016082">
    <property type="term" value="P:synaptic vesicle priming"/>
    <property type="evidence" value="ECO:0007669"/>
    <property type="project" value="TreeGrafter"/>
</dbReference>
<dbReference type="FunFam" id="2.30.29.30:FF:000269">
    <property type="entry name" value="Synaptosomal-associated protein 47"/>
    <property type="match status" value="1"/>
</dbReference>
<dbReference type="PROSITE" id="PS50192">
    <property type="entry name" value="T_SNARE"/>
    <property type="match status" value="1"/>
</dbReference>
<reference evidence="11" key="1">
    <citation type="submission" date="2019-10" db="EMBL/GenBank/DDBJ databases">
        <title>Corvus moneduloides (New Caledonian crow) genome, bCorMon1, primary haplotype.</title>
        <authorList>
            <person name="Rutz C."/>
            <person name="Fungtammasan C."/>
            <person name="Mountcastle J."/>
            <person name="Formenti G."/>
            <person name="Chow W."/>
            <person name="Howe K."/>
            <person name="Steele M.P."/>
            <person name="Fernandes J."/>
            <person name="Gilbert M.T.P."/>
            <person name="Fedrigo O."/>
            <person name="Jarvis E.D."/>
            <person name="Gemmell N."/>
        </authorList>
    </citation>
    <scope>NUCLEOTIDE SEQUENCE [LARGE SCALE GENOMIC DNA]</scope>
</reference>
<evidence type="ECO:0000256" key="7">
    <source>
        <dbReference type="ARBA" id="ARBA00024354"/>
    </source>
</evidence>
<dbReference type="PANTHER" id="PTHR19305:SF1">
    <property type="entry name" value="SYNAPTOSOMAL-ASSOCIATED PROTEIN 47"/>
    <property type="match status" value="1"/>
</dbReference>
<evidence type="ECO:0000313" key="11">
    <source>
        <dbReference type="Proteomes" id="UP000694553"/>
    </source>
</evidence>
<gene>
    <name evidence="10" type="primary">SNAP47</name>
</gene>
<reference evidence="10" key="2">
    <citation type="submission" date="2025-08" db="UniProtKB">
        <authorList>
            <consortium name="Ensembl"/>
        </authorList>
    </citation>
    <scope>IDENTIFICATION</scope>
</reference>
<evidence type="ECO:0000256" key="8">
    <source>
        <dbReference type="ARBA" id="ARBA00024443"/>
    </source>
</evidence>
<evidence type="ECO:0000256" key="4">
    <source>
        <dbReference type="ARBA" id="ARBA00022737"/>
    </source>
</evidence>
<dbReference type="InterPro" id="IPR000727">
    <property type="entry name" value="T_SNARE_dom"/>
</dbReference>
<dbReference type="SUPFAM" id="SSF58038">
    <property type="entry name" value="SNARE fusion complex"/>
    <property type="match status" value="1"/>
</dbReference>
<evidence type="ECO:0000256" key="9">
    <source>
        <dbReference type="ARBA" id="ARBA00032027"/>
    </source>
</evidence>
<sequence>MLPENSMDTNPASPAGFESVSLGAEAGKSEPMNEDIRIHSWPCSYYLDTTKQWISGKLSLTPVSIKFTADKTGELLVDSHLSGISEIKKESSHLIFSSLTILEKSTKHWFSSLHPNRNVVFNILEHFWREQLFSGPEAGAGAALESSKGKELTGMLEGSQKRLEDTAKVLHSQGEQFDNIMRGLHKIEGDMDVADRLLTELESPSWWPFSSKLWKTPLEWKAKETPAAPDPKTQEGILLRIPVIITHRTDSNAKPGKLTLLPSGLEIRDCNSQLLHRFESRDVDDIRVHTPYEISIRQRFIGKPDNCFRLLSARMPEVIPVLEMQFSRKMQFLEDALGFAGARKSPQADLGTSIWQAAGGIVGAALNPRVPAGNREGMGTEQLQQHQEVSREEAKELRQVKSGRNFGIGAPSFHPFYRRLPEIFPANPLPWERLECSSSTPSLQWLEFGGDFLGGIREFSTALDPLECDRRKIPIGTIPSVAAFCAFSLCCRIPEKCPKNVFRTQPEGILDGRNRCGIHGRNSHWENKPRIPRDPGWGPSLNGFWRNCSPRTSREKFLFFLGFQWDLSGILMGFRWNSSGIPVGFEWDFNGILRNSSGIPVGFQWNSSGIPVGFQWDFNGIPVGFQWDFNGISLEFQWDSSGILMGFQGIPVGFHWDFGAISMEF</sequence>
<dbReference type="FunFam" id="1.20.5.110:FF:000052">
    <property type="entry name" value="synaptosomal-associated protein 47"/>
    <property type="match status" value="1"/>
</dbReference>
<dbReference type="GO" id="GO:0005886">
    <property type="term" value="C:plasma membrane"/>
    <property type="evidence" value="ECO:0007669"/>
    <property type="project" value="TreeGrafter"/>
</dbReference>
<evidence type="ECO:0000256" key="5">
    <source>
        <dbReference type="ARBA" id="ARBA00023054"/>
    </source>
</evidence>
<organism evidence="10 11">
    <name type="scientific">Corvus moneduloides</name>
    <name type="common">New Caledonian crow</name>
    <dbReference type="NCBI Taxonomy" id="1196302"/>
    <lineage>
        <taxon>Eukaryota</taxon>
        <taxon>Metazoa</taxon>
        <taxon>Chordata</taxon>
        <taxon>Craniata</taxon>
        <taxon>Vertebrata</taxon>
        <taxon>Euteleostomi</taxon>
        <taxon>Archelosauria</taxon>
        <taxon>Archosauria</taxon>
        <taxon>Dinosauria</taxon>
        <taxon>Saurischia</taxon>
        <taxon>Theropoda</taxon>
        <taxon>Coelurosauria</taxon>
        <taxon>Aves</taxon>
        <taxon>Neognathae</taxon>
        <taxon>Neoaves</taxon>
        <taxon>Telluraves</taxon>
        <taxon>Australaves</taxon>
        <taxon>Passeriformes</taxon>
        <taxon>Corvoidea</taxon>
        <taxon>Corvidae</taxon>
        <taxon>Corvus</taxon>
    </lineage>
</organism>
<dbReference type="GO" id="GO:0031629">
    <property type="term" value="P:synaptic vesicle fusion to presynaptic active zone membrane"/>
    <property type="evidence" value="ECO:0007669"/>
    <property type="project" value="TreeGrafter"/>
</dbReference>
<evidence type="ECO:0000256" key="1">
    <source>
        <dbReference type="ARBA" id="ARBA00004308"/>
    </source>
</evidence>
<reference evidence="10" key="3">
    <citation type="submission" date="2025-09" db="UniProtKB">
        <authorList>
            <consortium name="Ensembl"/>
        </authorList>
    </citation>
    <scope>IDENTIFICATION</scope>
</reference>
<evidence type="ECO:0000256" key="6">
    <source>
        <dbReference type="ARBA" id="ARBA00023136"/>
    </source>
</evidence>
<dbReference type="GO" id="GO:0019905">
    <property type="term" value="F:syntaxin binding"/>
    <property type="evidence" value="ECO:0007669"/>
    <property type="project" value="TreeGrafter"/>
</dbReference>
<protein>
    <recommendedName>
        <fullName evidence="8">Synaptosomal-associated protein 47</fullName>
    </recommendedName>
    <alternativeName>
        <fullName evidence="9">Synaptosomal-associated 47 kDa protein</fullName>
    </alternativeName>
</protein>
<dbReference type="InterPro" id="IPR011993">
    <property type="entry name" value="PH-like_dom_sf"/>
</dbReference>
<keyword evidence="4" id="KW-0677">Repeat</keyword>
<dbReference type="GO" id="GO:0031201">
    <property type="term" value="C:SNARE complex"/>
    <property type="evidence" value="ECO:0007669"/>
    <property type="project" value="TreeGrafter"/>
</dbReference>
<dbReference type="GO" id="GO:0005484">
    <property type="term" value="F:SNAP receptor activity"/>
    <property type="evidence" value="ECO:0007669"/>
    <property type="project" value="TreeGrafter"/>
</dbReference>
<accession>A0A8C3DM26</accession>
<comment type="similarity">
    <text evidence="7">Belongs to the SVAP1 family.</text>
</comment>
<dbReference type="GO" id="GO:0012505">
    <property type="term" value="C:endomembrane system"/>
    <property type="evidence" value="ECO:0007669"/>
    <property type="project" value="UniProtKB-SubCell"/>
</dbReference>
<dbReference type="CDD" id="cd15888">
    <property type="entry name" value="SNARE_SNAP47N"/>
    <property type="match status" value="1"/>
</dbReference>
<dbReference type="Gene3D" id="2.30.29.30">
    <property type="entry name" value="Pleckstrin-homology domain (PH domain)/Phosphotyrosine-binding domain (PTB)"/>
    <property type="match status" value="1"/>
</dbReference>
<dbReference type="PANTHER" id="PTHR19305">
    <property type="entry name" value="SYNAPTOSOMAL ASSOCIATED PROTEIN"/>
    <property type="match status" value="1"/>
</dbReference>
<evidence type="ECO:0000256" key="3">
    <source>
        <dbReference type="ARBA" id="ARBA00022490"/>
    </source>
</evidence>
<evidence type="ECO:0000313" key="10">
    <source>
        <dbReference type="Ensembl" id="ENSCMUP00000005978.2"/>
    </source>
</evidence>
<dbReference type="GO" id="GO:0098793">
    <property type="term" value="C:presynapse"/>
    <property type="evidence" value="ECO:0007669"/>
    <property type="project" value="GOC"/>
</dbReference>
<dbReference type="AlphaFoldDB" id="A0A8C3DM26"/>
<evidence type="ECO:0000256" key="2">
    <source>
        <dbReference type="ARBA" id="ARBA00004556"/>
    </source>
</evidence>
<keyword evidence="11" id="KW-1185">Reference proteome</keyword>
<proteinExistence type="inferred from homology"/>
<dbReference type="Gene3D" id="1.20.5.110">
    <property type="match status" value="1"/>
</dbReference>
<comment type="subcellular location">
    <subcellularLocation>
        <location evidence="2">Cytoplasm</location>
        <location evidence="2">Perinuclear region</location>
    </subcellularLocation>
    <subcellularLocation>
        <location evidence="1">Endomembrane system</location>
    </subcellularLocation>
</comment>
<keyword evidence="6" id="KW-0472">Membrane</keyword>
<name>A0A8C3DM26_CORMO</name>